<dbReference type="EnsemblPlants" id="AVESA.00010b.r2.4CG1276250.1">
    <property type="protein sequence ID" value="AVESA.00010b.r2.4CG1276250.1.CDS"/>
    <property type="gene ID" value="AVESA.00010b.r2.4CG1276250"/>
</dbReference>
<dbReference type="Proteomes" id="UP001732700">
    <property type="component" value="Chromosome 4C"/>
</dbReference>
<keyword evidence="2" id="KW-1185">Reference proteome</keyword>
<name>A0ACD5WS53_AVESA</name>
<reference evidence="1" key="2">
    <citation type="submission" date="2025-09" db="UniProtKB">
        <authorList>
            <consortium name="EnsemblPlants"/>
        </authorList>
    </citation>
    <scope>IDENTIFICATION</scope>
</reference>
<reference evidence="1" key="1">
    <citation type="submission" date="2021-05" db="EMBL/GenBank/DDBJ databases">
        <authorList>
            <person name="Scholz U."/>
            <person name="Mascher M."/>
            <person name="Fiebig A."/>
        </authorList>
    </citation>
    <scope>NUCLEOTIDE SEQUENCE [LARGE SCALE GENOMIC DNA]</scope>
</reference>
<protein>
    <submittedName>
        <fullName evidence="1">Uncharacterized protein</fullName>
    </submittedName>
</protein>
<sequence>MSDDEAAGSPQQSLSGFSSLFSISSTTPHPYPPAAHPHRLDLPCLSLSIGTGTAAGAAGEDQASSDDDQRSSSTARVRMMKNRESALRSRARKRAYVQELEKEVRRLVDDNLKLKRQCKQLKTEMAALIQHQQQPTSSRQQPRAGTSSTRF</sequence>
<accession>A0ACD5WS53</accession>
<evidence type="ECO:0000313" key="1">
    <source>
        <dbReference type="EnsemblPlants" id="AVESA.00010b.r2.4CG1276250.1.CDS"/>
    </source>
</evidence>
<evidence type="ECO:0000313" key="2">
    <source>
        <dbReference type="Proteomes" id="UP001732700"/>
    </source>
</evidence>
<organism evidence="1 2">
    <name type="scientific">Avena sativa</name>
    <name type="common">Oat</name>
    <dbReference type="NCBI Taxonomy" id="4498"/>
    <lineage>
        <taxon>Eukaryota</taxon>
        <taxon>Viridiplantae</taxon>
        <taxon>Streptophyta</taxon>
        <taxon>Embryophyta</taxon>
        <taxon>Tracheophyta</taxon>
        <taxon>Spermatophyta</taxon>
        <taxon>Magnoliopsida</taxon>
        <taxon>Liliopsida</taxon>
        <taxon>Poales</taxon>
        <taxon>Poaceae</taxon>
        <taxon>BOP clade</taxon>
        <taxon>Pooideae</taxon>
        <taxon>Poodae</taxon>
        <taxon>Poeae</taxon>
        <taxon>Poeae Chloroplast Group 1 (Aveneae type)</taxon>
        <taxon>Aveninae</taxon>
        <taxon>Avena</taxon>
    </lineage>
</organism>
<proteinExistence type="predicted"/>